<dbReference type="InterPro" id="IPR034332">
    <property type="entry name" value="Upp_B"/>
</dbReference>
<keyword evidence="18" id="KW-1185">Reference proteome</keyword>
<comment type="catalytic activity">
    <reaction evidence="11 15">
        <text>UMP + diphosphate = 5-phospho-alpha-D-ribose 1-diphosphate + uracil</text>
        <dbReference type="Rhea" id="RHEA:13017"/>
        <dbReference type="ChEBI" id="CHEBI:17568"/>
        <dbReference type="ChEBI" id="CHEBI:33019"/>
        <dbReference type="ChEBI" id="CHEBI:57865"/>
        <dbReference type="ChEBI" id="CHEBI:58017"/>
        <dbReference type="EC" id="2.4.2.9"/>
    </reaction>
</comment>
<dbReference type="GO" id="GO:0006223">
    <property type="term" value="P:uracil salvage"/>
    <property type="evidence" value="ECO:0007669"/>
    <property type="project" value="InterPro"/>
</dbReference>
<dbReference type="GO" id="GO:0004845">
    <property type="term" value="F:uracil phosphoribosyltransferase activity"/>
    <property type="evidence" value="ECO:0007669"/>
    <property type="project" value="UniProtKB-UniRule"/>
</dbReference>
<dbReference type="PANTHER" id="PTHR32315">
    <property type="entry name" value="ADENINE PHOSPHORIBOSYLTRANSFERASE"/>
    <property type="match status" value="1"/>
</dbReference>
<evidence type="ECO:0000256" key="13">
    <source>
        <dbReference type="ARBA" id="ARBA00072146"/>
    </source>
</evidence>
<dbReference type="AlphaFoldDB" id="A0A5D3YMD4"/>
<comment type="caution">
    <text evidence="17">The sequence shown here is derived from an EMBL/GenBank/DDBJ whole genome shotgun (WGS) entry which is preliminary data.</text>
</comment>
<evidence type="ECO:0000259" key="16">
    <source>
        <dbReference type="Pfam" id="PF14681"/>
    </source>
</evidence>
<dbReference type="InterPro" id="IPR000836">
    <property type="entry name" value="PRTase_dom"/>
</dbReference>
<dbReference type="EMBL" id="VNHY01000001">
    <property type="protein sequence ID" value="TYP94922.1"/>
    <property type="molecule type" value="Genomic_DNA"/>
</dbReference>
<evidence type="ECO:0000313" key="18">
    <source>
        <dbReference type="Proteomes" id="UP000324595"/>
    </source>
</evidence>
<keyword evidence="4 15" id="KW-0021">Allosteric enzyme</keyword>
<gene>
    <name evidence="15" type="primary">upp</name>
    <name evidence="17" type="ORF">LX73_0216</name>
</gene>
<dbReference type="OrthoDB" id="9781675at2"/>
<dbReference type="RefSeq" id="WP_148897612.1">
    <property type="nucleotide sequence ID" value="NZ_VNHY01000001.1"/>
</dbReference>
<keyword evidence="8 15" id="KW-0460">Magnesium</keyword>
<dbReference type="InterPro" id="IPR005765">
    <property type="entry name" value="UPRT"/>
</dbReference>
<evidence type="ECO:0000256" key="14">
    <source>
        <dbReference type="ARBA" id="ARBA00079807"/>
    </source>
</evidence>
<dbReference type="SUPFAM" id="SSF53271">
    <property type="entry name" value="PRTase-like"/>
    <property type="match status" value="1"/>
</dbReference>
<dbReference type="Gene3D" id="3.40.50.2020">
    <property type="match status" value="1"/>
</dbReference>
<feature type="binding site" evidence="15">
    <location>
        <position position="83"/>
    </location>
    <ligand>
        <name>5-phospho-alpha-D-ribose 1-diphosphate</name>
        <dbReference type="ChEBI" id="CHEBI:58017"/>
    </ligand>
</feature>
<feature type="domain" description="Phosphoribosyltransferase" evidence="16">
    <location>
        <begin position="12"/>
        <end position="212"/>
    </location>
</feature>
<feature type="binding site" evidence="15">
    <location>
        <position position="108"/>
    </location>
    <ligand>
        <name>5-phospho-alpha-D-ribose 1-diphosphate</name>
        <dbReference type="ChEBI" id="CHEBI:58017"/>
    </ligand>
</feature>
<keyword evidence="9 15" id="KW-0342">GTP-binding</keyword>
<feature type="binding site" evidence="15">
    <location>
        <begin position="203"/>
        <end position="205"/>
    </location>
    <ligand>
        <name>uracil</name>
        <dbReference type="ChEBI" id="CHEBI:17568"/>
    </ligand>
</feature>
<comment type="function">
    <text evidence="12 15">Catalyzes the conversion of uracil and 5-phospho-alpha-D-ribose 1-diphosphate (PRPP) to UMP and diphosphate.</text>
</comment>
<evidence type="ECO:0000256" key="3">
    <source>
        <dbReference type="ARBA" id="ARBA00011894"/>
    </source>
</evidence>
<evidence type="ECO:0000256" key="7">
    <source>
        <dbReference type="ARBA" id="ARBA00022741"/>
    </source>
</evidence>
<evidence type="ECO:0000256" key="9">
    <source>
        <dbReference type="ARBA" id="ARBA00023134"/>
    </source>
</evidence>
<dbReference type="GO" id="GO:0005737">
    <property type="term" value="C:cytoplasm"/>
    <property type="evidence" value="ECO:0007669"/>
    <property type="project" value="UniProtKB-ARBA"/>
</dbReference>
<keyword evidence="7 15" id="KW-0547">Nucleotide-binding</keyword>
<dbReference type="NCBIfam" id="TIGR01091">
    <property type="entry name" value="upp"/>
    <property type="match status" value="1"/>
</dbReference>
<evidence type="ECO:0000256" key="10">
    <source>
        <dbReference type="ARBA" id="ARBA00031082"/>
    </source>
</evidence>
<keyword evidence="5 15" id="KW-0328">Glycosyltransferase</keyword>
<organism evidence="17 18">
    <name type="scientific">Fodinibius salinus</name>
    <dbReference type="NCBI Taxonomy" id="860790"/>
    <lineage>
        <taxon>Bacteria</taxon>
        <taxon>Pseudomonadati</taxon>
        <taxon>Balneolota</taxon>
        <taxon>Balneolia</taxon>
        <taxon>Balneolales</taxon>
        <taxon>Balneolaceae</taxon>
        <taxon>Fodinibius</taxon>
    </lineage>
</organism>
<dbReference type="InterPro" id="IPR029057">
    <property type="entry name" value="PRTase-like"/>
</dbReference>
<evidence type="ECO:0000256" key="11">
    <source>
        <dbReference type="ARBA" id="ARBA00052919"/>
    </source>
</evidence>
<dbReference type="GO" id="GO:0005525">
    <property type="term" value="F:GTP binding"/>
    <property type="evidence" value="ECO:0007669"/>
    <property type="project" value="UniProtKB-KW"/>
</dbReference>
<evidence type="ECO:0000256" key="6">
    <source>
        <dbReference type="ARBA" id="ARBA00022679"/>
    </source>
</evidence>
<proteinExistence type="inferred from homology"/>
<dbReference type="GO" id="GO:0044206">
    <property type="term" value="P:UMP salvage"/>
    <property type="evidence" value="ECO:0007669"/>
    <property type="project" value="UniProtKB-UniRule"/>
</dbReference>
<dbReference type="HAMAP" id="MF_01218_B">
    <property type="entry name" value="Upp_B"/>
    <property type="match status" value="1"/>
</dbReference>
<evidence type="ECO:0000313" key="17">
    <source>
        <dbReference type="EMBL" id="TYP94922.1"/>
    </source>
</evidence>
<evidence type="ECO:0000256" key="1">
    <source>
        <dbReference type="ARBA" id="ARBA00005180"/>
    </source>
</evidence>
<feature type="binding site" evidence="15">
    <location>
        <begin position="135"/>
        <end position="143"/>
    </location>
    <ligand>
        <name>5-phospho-alpha-D-ribose 1-diphosphate</name>
        <dbReference type="ChEBI" id="CHEBI:58017"/>
    </ligand>
</feature>
<name>A0A5D3YMD4_9BACT</name>
<evidence type="ECO:0000256" key="4">
    <source>
        <dbReference type="ARBA" id="ARBA00022533"/>
    </source>
</evidence>
<dbReference type="Proteomes" id="UP000324595">
    <property type="component" value="Unassembled WGS sequence"/>
</dbReference>
<protein>
    <recommendedName>
        <fullName evidence="13 15">Uracil phosphoribosyltransferase</fullName>
        <ecNumber evidence="3 15">2.4.2.9</ecNumber>
    </recommendedName>
    <alternativeName>
        <fullName evidence="10 15">UMP pyrophosphorylase</fullName>
    </alternativeName>
    <alternativeName>
        <fullName evidence="14 15">UPRTase</fullName>
    </alternativeName>
</protein>
<comment type="activity regulation">
    <text evidence="15">Allosterically activated by GTP.</text>
</comment>
<comment type="cofactor">
    <cofactor evidence="15">
        <name>Mg(2+)</name>
        <dbReference type="ChEBI" id="CHEBI:18420"/>
    </cofactor>
    <text evidence="15">Binds 1 Mg(2+) ion per subunit. The magnesium is bound as Mg-PRPP.</text>
</comment>
<dbReference type="CDD" id="cd06223">
    <property type="entry name" value="PRTases_typeI"/>
    <property type="match status" value="1"/>
</dbReference>
<dbReference type="NCBIfam" id="NF001097">
    <property type="entry name" value="PRK00129.1"/>
    <property type="match status" value="1"/>
</dbReference>
<feature type="binding site" evidence="15">
    <location>
        <position position="204"/>
    </location>
    <ligand>
        <name>5-phospho-alpha-D-ribose 1-diphosphate</name>
        <dbReference type="ChEBI" id="CHEBI:58017"/>
    </ligand>
</feature>
<evidence type="ECO:0000256" key="15">
    <source>
        <dbReference type="HAMAP-Rule" id="MF_01218"/>
    </source>
</evidence>
<reference evidence="17 18" key="1">
    <citation type="submission" date="2019-07" db="EMBL/GenBank/DDBJ databases">
        <title>Genomic Encyclopedia of Archaeal and Bacterial Type Strains, Phase II (KMG-II): from individual species to whole genera.</title>
        <authorList>
            <person name="Goeker M."/>
        </authorList>
    </citation>
    <scope>NUCLEOTIDE SEQUENCE [LARGE SCALE GENOMIC DNA]</scope>
    <source>
        <strain evidence="17 18">DSM 21935</strain>
    </source>
</reference>
<sequence>MASQNFKQVSLIEHPVISKDLTILRDASSDTAQFRAALKRIAIILAYHALKELPLRTFEIETPIQKTTGYDIDQDVMVVPILRAGLGLSDALLQFIPDAKVGHLGMERNETTHEPEDYYSNIPKGVEDAMVLVVDPMLATGGSANDALSFLKKQGAQHLRFVSLVCAPEGLKKMEQEHPDVHIITAAIDEKLNDDAFIVPGLGDAGDRYFGTV</sequence>
<dbReference type="UniPathway" id="UPA00574">
    <property type="reaction ID" value="UER00636"/>
</dbReference>
<dbReference type="GO" id="GO:0000287">
    <property type="term" value="F:magnesium ion binding"/>
    <property type="evidence" value="ECO:0007669"/>
    <property type="project" value="UniProtKB-UniRule"/>
</dbReference>
<keyword evidence="6 15" id="KW-0808">Transferase</keyword>
<evidence type="ECO:0000256" key="2">
    <source>
        <dbReference type="ARBA" id="ARBA00009516"/>
    </source>
</evidence>
<dbReference type="Pfam" id="PF14681">
    <property type="entry name" value="UPRTase"/>
    <property type="match status" value="1"/>
</dbReference>
<dbReference type="InterPro" id="IPR050054">
    <property type="entry name" value="UPRTase/APRTase"/>
</dbReference>
<comment type="similarity">
    <text evidence="2 15">Belongs to the UPRTase family.</text>
</comment>
<accession>A0A5D3YMD4</accession>
<comment type="pathway">
    <text evidence="1 15">Pyrimidine metabolism; UMP biosynthesis via salvage pathway; UMP from uracil: step 1/1.</text>
</comment>
<dbReference type="FunFam" id="3.40.50.2020:FF:000003">
    <property type="entry name" value="Uracil phosphoribosyltransferase"/>
    <property type="match status" value="1"/>
</dbReference>
<evidence type="ECO:0000256" key="12">
    <source>
        <dbReference type="ARBA" id="ARBA00056901"/>
    </source>
</evidence>
<evidence type="ECO:0000256" key="5">
    <source>
        <dbReference type="ARBA" id="ARBA00022676"/>
    </source>
</evidence>
<dbReference type="EC" id="2.4.2.9" evidence="3 15"/>
<evidence type="ECO:0000256" key="8">
    <source>
        <dbReference type="ARBA" id="ARBA00022842"/>
    </source>
</evidence>
<dbReference type="PANTHER" id="PTHR32315:SF4">
    <property type="entry name" value="URACIL PHOSPHORIBOSYLTRANSFERASE, CHLOROPLASTIC"/>
    <property type="match status" value="1"/>
</dbReference>
<feature type="binding site" evidence="15">
    <location>
        <position position="198"/>
    </location>
    <ligand>
        <name>uracil</name>
        <dbReference type="ChEBI" id="CHEBI:17568"/>
    </ligand>
</feature>